<gene>
    <name evidence="2" type="ORF">KK1_044098</name>
</gene>
<dbReference type="Proteomes" id="UP000075243">
    <property type="component" value="Unassembled WGS sequence"/>
</dbReference>
<reference evidence="2" key="1">
    <citation type="journal article" date="2012" name="Nat. Biotechnol.">
        <title>Draft genome sequence of pigeonpea (Cajanus cajan), an orphan legume crop of resource-poor farmers.</title>
        <authorList>
            <person name="Varshney R.K."/>
            <person name="Chen W."/>
            <person name="Li Y."/>
            <person name="Bharti A.K."/>
            <person name="Saxena R.K."/>
            <person name="Schlueter J.A."/>
            <person name="Donoghue M.T."/>
            <person name="Azam S."/>
            <person name="Fan G."/>
            <person name="Whaley A.M."/>
            <person name="Farmer A.D."/>
            <person name="Sheridan J."/>
            <person name="Iwata A."/>
            <person name="Tuteja R."/>
            <person name="Penmetsa R.V."/>
            <person name="Wu W."/>
            <person name="Upadhyaya H.D."/>
            <person name="Yang S.P."/>
            <person name="Shah T."/>
            <person name="Saxena K.B."/>
            <person name="Michael T."/>
            <person name="McCombie W.R."/>
            <person name="Yang B."/>
            <person name="Zhang G."/>
            <person name="Yang H."/>
            <person name="Wang J."/>
            <person name="Spillane C."/>
            <person name="Cook D.R."/>
            <person name="May G.D."/>
            <person name="Xu X."/>
            <person name="Jackson S.A."/>
        </authorList>
    </citation>
    <scope>NUCLEOTIDE SEQUENCE [LARGE SCALE GENOMIC DNA]</scope>
</reference>
<dbReference type="InterPro" id="IPR036770">
    <property type="entry name" value="Ankyrin_rpt-contain_sf"/>
</dbReference>
<dbReference type="PANTHER" id="PTHR24177">
    <property type="entry name" value="CASKIN"/>
    <property type="match status" value="1"/>
</dbReference>
<evidence type="ECO:0000313" key="2">
    <source>
        <dbReference type="EMBL" id="KYP34887.1"/>
    </source>
</evidence>
<evidence type="ECO:0000313" key="3">
    <source>
        <dbReference type="Proteomes" id="UP000075243"/>
    </source>
</evidence>
<dbReference type="EMBL" id="KQ484491">
    <property type="protein sequence ID" value="KYP34887.1"/>
    <property type="molecule type" value="Genomic_DNA"/>
</dbReference>
<keyword evidence="3" id="KW-1185">Reference proteome</keyword>
<accession>A0A151QX02</accession>
<sequence length="94" mass="10529">MYAVKEPTQVTFLAAEVGNFEFLSVVMSTYPDLIWELNTLGQSIIHVAALHRHSSIFNLIHEIGPTKDFVLTYMDDEGNTLLHCVAKLAPQVLN</sequence>
<name>A0A151QX02_CAJCA</name>
<protein>
    <recommendedName>
        <fullName evidence="4">Ankyrin repeat-containing protein At3g12360 family</fullName>
    </recommendedName>
</protein>
<proteinExistence type="predicted"/>
<dbReference type="Gramene" id="C.cajan_43107.t">
    <property type="protein sequence ID" value="C.cajan_43107.t.cds1"/>
    <property type="gene ID" value="C.cajan_43107"/>
</dbReference>
<dbReference type="AlphaFoldDB" id="A0A151QX02"/>
<organism evidence="2 3">
    <name type="scientific">Cajanus cajan</name>
    <name type="common">Pigeon pea</name>
    <name type="synonym">Cajanus indicus</name>
    <dbReference type="NCBI Taxonomy" id="3821"/>
    <lineage>
        <taxon>Eukaryota</taxon>
        <taxon>Viridiplantae</taxon>
        <taxon>Streptophyta</taxon>
        <taxon>Embryophyta</taxon>
        <taxon>Tracheophyta</taxon>
        <taxon>Spermatophyta</taxon>
        <taxon>Magnoliopsida</taxon>
        <taxon>eudicotyledons</taxon>
        <taxon>Gunneridae</taxon>
        <taxon>Pentapetalae</taxon>
        <taxon>rosids</taxon>
        <taxon>fabids</taxon>
        <taxon>Fabales</taxon>
        <taxon>Fabaceae</taxon>
        <taxon>Papilionoideae</taxon>
        <taxon>50 kb inversion clade</taxon>
        <taxon>NPAAA clade</taxon>
        <taxon>indigoferoid/millettioid clade</taxon>
        <taxon>Phaseoleae</taxon>
        <taxon>Cajanus</taxon>
    </lineage>
</organism>
<dbReference type="PANTHER" id="PTHR24177:SF356">
    <property type="entry name" value="ANKYRIN REPEAT PLANT-LIKE PROTEIN"/>
    <property type="match status" value="1"/>
</dbReference>
<dbReference type="SUPFAM" id="SSF48403">
    <property type="entry name" value="Ankyrin repeat"/>
    <property type="match status" value="1"/>
</dbReference>
<evidence type="ECO:0008006" key="4">
    <source>
        <dbReference type="Google" id="ProtNLM"/>
    </source>
</evidence>
<dbReference type="GO" id="GO:0005886">
    <property type="term" value="C:plasma membrane"/>
    <property type="evidence" value="ECO:0007669"/>
    <property type="project" value="UniProtKB-SubCell"/>
</dbReference>
<evidence type="ECO:0000256" key="1">
    <source>
        <dbReference type="ARBA" id="ARBA00004202"/>
    </source>
</evidence>
<dbReference type="Gene3D" id="1.25.40.20">
    <property type="entry name" value="Ankyrin repeat-containing domain"/>
    <property type="match status" value="1"/>
</dbReference>
<comment type="subcellular location">
    <subcellularLocation>
        <location evidence="1">Cell membrane</location>
        <topology evidence="1">Peripheral membrane protein</topology>
    </subcellularLocation>
</comment>